<dbReference type="AlphaFoldDB" id="A0A0D8FU39"/>
<keyword evidence="5 6" id="KW-0949">S-adenosyl-L-methionine</keyword>
<dbReference type="NCBIfam" id="TIGR00006">
    <property type="entry name" value="16S rRNA (cytosine(1402)-N(4))-methyltransferase RsmH"/>
    <property type="match status" value="1"/>
</dbReference>
<dbReference type="STRING" id="1121877.FEAC_15800"/>
<dbReference type="PANTHER" id="PTHR11265:SF0">
    <property type="entry name" value="12S RRNA N4-METHYLCYTIDINE METHYLTRANSFERASE"/>
    <property type="match status" value="1"/>
</dbReference>
<dbReference type="SUPFAM" id="SSF53335">
    <property type="entry name" value="S-adenosyl-L-methionine-dependent methyltransferases"/>
    <property type="match status" value="1"/>
</dbReference>
<gene>
    <name evidence="6 8" type="primary">rsmH</name>
    <name evidence="8" type="ORF">FEAC_15800</name>
</gene>
<dbReference type="GO" id="GO:0070475">
    <property type="term" value="P:rRNA base methylation"/>
    <property type="evidence" value="ECO:0007669"/>
    <property type="project" value="UniProtKB-UniRule"/>
</dbReference>
<evidence type="ECO:0000313" key="8">
    <source>
        <dbReference type="EMBL" id="KJE76651.1"/>
    </source>
</evidence>
<evidence type="ECO:0000313" key="9">
    <source>
        <dbReference type="Proteomes" id="UP000032336"/>
    </source>
</evidence>
<name>A0A0D8FU39_9ACTN</name>
<proteinExistence type="inferred from homology"/>
<feature type="region of interest" description="Disordered" evidence="7">
    <location>
        <begin position="1"/>
        <end position="32"/>
    </location>
</feature>
<dbReference type="Gene3D" id="1.10.150.170">
    <property type="entry name" value="Putative methyltransferase TM0872, insert domain"/>
    <property type="match status" value="1"/>
</dbReference>
<dbReference type="GO" id="GO:0071424">
    <property type="term" value="F:rRNA (cytosine-N4-)-methyltransferase activity"/>
    <property type="evidence" value="ECO:0007669"/>
    <property type="project" value="UniProtKB-UniRule"/>
</dbReference>
<evidence type="ECO:0000256" key="7">
    <source>
        <dbReference type="SAM" id="MobiDB-lite"/>
    </source>
</evidence>
<dbReference type="GeneID" id="78372760"/>
<dbReference type="PATRIC" id="fig|1121877.4.peg.1754"/>
<dbReference type="InterPro" id="IPR002903">
    <property type="entry name" value="RsmH"/>
</dbReference>
<feature type="binding site" evidence="6">
    <location>
        <position position="112"/>
    </location>
    <ligand>
        <name>S-adenosyl-L-methionine</name>
        <dbReference type="ChEBI" id="CHEBI:59789"/>
    </ligand>
</feature>
<keyword evidence="6" id="KW-0963">Cytoplasm</keyword>
<keyword evidence="4 6" id="KW-0808">Transferase</keyword>
<keyword evidence="3 6" id="KW-0489">Methyltransferase</keyword>
<dbReference type="eggNOG" id="COG0275">
    <property type="taxonomic scope" value="Bacteria"/>
</dbReference>
<feature type="binding site" evidence="6">
    <location>
        <position position="131"/>
    </location>
    <ligand>
        <name>S-adenosyl-L-methionine</name>
        <dbReference type="ChEBI" id="CHEBI:59789"/>
    </ligand>
</feature>
<comment type="subcellular location">
    <subcellularLocation>
        <location evidence="6">Cytoplasm</location>
    </subcellularLocation>
</comment>
<keyword evidence="2 6" id="KW-0698">rRNA processing</keyword>
<dbReference type="InterPro" id="IPR023397">
    <property type="entry name" value="SAM-dep_MeTrfase_MraW_recog"/>
</dbReference>
<sequence>MNSQRSDGDFEKTPSQGGLHSPAGSTDERQPGQFTHAPVLAAEVVQGFRDRRTPSTVIVDATVGLAGHSQRILDELDWAEVIGIDRDRRALEQAQDRLSRYGGRARLVHARFGEISDAVAPVAAVAGVLADLGVSSMQLDDPGRGFSFRFDAPLDMRMDPDGEDADVAGFLLAVSTKDLIRIFRENGVGTLSIRYANALKSQLPVATTGELAEIIVSATPARLRGGRTHPATKVFQALRVSVNYEASELIHFLPAALGLLDRGGVMQVISYHSGEDRLVKRFIRLVETGGCICPPRLGCTCGAEPAGERTTRHAIIPSDDELAANPRSRSARMRALRRTANDVADVLERYWQQVPTWHG</sequence>
<evidence type="ECO:0000256" key="1">
    <source>
        <dbReference type="ARBA" id="ARBA00010396"/>
    </source>
</evidence>
<dbReference type="InterPro" id="IPR029063">
    <property type="entry name" value="SAM-dependent_MTases_sf"/>
</dbReference>
<evidence type="ECO:0000256" key="3">
    <source>
        <dbReference type="ARBA" id="ARBA00022603"/>
    </source>
</evidence>
<keyword evidence="9" id="KW-1185">Reference proteome</keyword>
<dbReference type="EC" id="2.1.1.199" evidence="6"/>
<comment type="similarity">
    <text evidence="1 6">Belongs to the methyltransferase superfamily. RsmH family.</text>
</comment>
<evidence type="ECO:0000256" key="4">
    <source>
        <dbReference type="ARBA" id="ARBA00022679"/>
    </source>
</evidence>
<evidence type="ECO:0000256" key="6">
    <source>
        <dbReference type="HAMAP-Rule" id="MF_01007"/>
    </source>
</evidence>
<dbReference type="Pfam" id="PF01795">
    <property type="entry name" value="Methyltransf_5"/>
    <property type="match status" value="1"/>
</dbReference>
<feature type="binding site" evidence="6">
    <location>
        <position position="85"/>
    </location>
    <ligand>
        <name>S-adenosyl-L-methionine</name>
        <dbReference type="ChEBI" id="CHEBI:59789"/>
    </ligand>
</feature>
<evidence type="ECO:0000256" key="5">
    <source>
        <dbReference type="ARBA" id="ARBA00022691"/>
    </source>
</evidence>
<feature type="binding site" evidence="6">
    <location>
        <position position="138"/>
    </location>
    <ligand>
        <name>S-adenosyl-L-methionine</name>
        <dbReference type="ChEBI" id="CHEBI:59789"/>
    </ligand>
</feature>
<organism evidence="8 9">
    <name type="scientific">Ferrimicrobium acidiphilum DSM 19497</name>
    <dbReference type="NCBI Taxonomy" id="1121877"/>
    <lineage>
        <taxon>Bacteria</taxon>
        <taxon>Bacillati</taxon>
        <taxon>Actinomycetota</taxon>
        <taxon>Acidimicrobiia</taxon>
        <taxon>Acidimicrobiales</taxon>
        <taxon>Acidimicrobiaceae</taxon>
        <taxon>Ferrimicrobium</taxon>
    </lineage>
</organism>
<dbReference type="RefSeq" id="WP_052566001.1">
    <property type="nucleotide sequence ID" value="NZ_JQKF01000014.1"/>
</dbReference>
<dbReference type="SUPFAM" id="SSF81799">
    <property type="entry name" value="Putative methyltransferase TM0872, insert domain"/>
    <property type="match status" value="1"/>
</dbReference>
<protein>
    <recommendedName>
        <fullName evidence="6">Ribosomal RNA small subunit methyltransferase H</fullName>
        <ecNumber evidence="6">2.1.1.199</ecNumber>
    </recommendedName>
    <alternativeName>
        <fullName evidence="6">16S rRNA m(4)C1402 methyltransferase</fullName>
    </alternativeName>
    <alternativeName>
        <fullName evidence="6">rRNA (cytosine-N(4)-)-methyltransferase RsmH</fullName>
    </alternativeName>
</protein>
<feature type="compositionally biased region" description="Basic and acidic residues" evidence="7">
    <location>
        <begin position="1"/>
        <end position="12"/>
    </location>
</feature>
<dbReference type="PANTHER" id="PTHR11265">
    <property type="entry name" value="S-ADENOSYL-METHYLTRANSFERASE MRAW"/>
    <property type="match status" value="1"/>
</dbReference>
<dbReference type="HAMAP" id="MF_01007">
    <property type="entry name" value="16SrRNA_methyltr_H"/>
    <property type="match status" value="1"/>
</dbReference>
<reference evidence="8 9" key="1">
    <citation type="submission" date="2015-01" db="EMBL/GenBank/DDBJ databases">
        <title>Draft genome of the acidophilic iron oxidizer Ferrimicrobium acidiphilum strain T23.</title>
        <authorList>
            <person name="Poehlein A."/>
            <person name="Eisen S."/>
            <person name="Schloemann M."/>
            <person name="Johnson B.D."/>
            <person name="Daniel R."/>
            <person name="Muehling M."/>
        </authorList>
    </citation>
    <scope>NUCLEOTIDE SEQUENCE [LARGE SCALE GENOMIC DNA]</scope>
    <source>
        <strain evidence="8 9">T23</strain>
    </source>
</reference>
<evidence type="ECO:0000256" key="2">
    <source>
        <dbReference type="ARBA" id="ARBA00022552"/>
    </source>
</evidence>
<comment type="caution">
    <text evidence="8">The sequence shown here is derived from an EMBL/GenBank/DDBJ whole genome shotgun (WGS) entry which is preliminary data.</text>
</comment>
<dbReference type="PIRSF" id="PIRSF004486">
    <property type="entry name" value="MraW"/>
    <property type="match status" value="1"/>
</dbReference>
<dbReference type="Proteomes" id="UP000032336">
    <property type="component" value="Unassembled WGS sequence"/>
</dbReference>
<comment type="function">
    <text evidence="6">Specifically methylates the N4 position of cytidine in position 1402 (C1402) of 16S rRNA.</text>
</comment>
<dbReference type="EMBL" id="JXUW01000013">
    <property type="protein sequence ID" value="KJE76651.1"/>
    <property type="molecule type" value="Genomic_DNA"/>
</dbReference>
<dbReference type="Gene3D" id="3.40.50.150">
    <property type="entry name" value="Vaccinia Virus protein VP39"/>
    <property type="match status" value="1"/>
</dbReference>
<accession>A0A0D8FU39</accession>
<comment type="catalytic activity">
    <reaction evidence="6">
        <text>cytidine(1402) in 16S rRNA + S-adenosyl-L-methionine = N(4)-methylcytidine(1402) in 16S rRNA + S-adenosyl-L-homocysteine + H(+)</text>
        <dbReference type="Rhea" id="RHEA:42928"/>
        <dbReference type="Rhea" id="RHEA-COMP:10286"/>
        <dbReference type="Rhea" id="RHEA-COMP:10287"/>
        <dbReference type="ChEBI" id="CHEBI:15378"/>
        <dbReference type="ChEBI" id="CHEBI:57856"/>
        <dbReference type="ChEBI" id="CHEBI:59789"/>
        <dbReference type="ChEBI" id="CHEBI:74506"/>
        <dbReference type="ChEBI" id="CHEBI:82748"/>
        <dbReference type="EC" id="2.1.1.199"/>
    </reaction>
</comment>
<dbReference type="GO" id="GO:0005737">
    <property type="term" value="C:cytoplasm"/>
    <property type="evidence" value="ECO:0007669"/>
    <property type="project" value="UniProtKB-SubCell"/>
</dbReference>
<feature type="binding site" evidence="6">
    <location>
        <begin position="66"/>
        <end position="68"/>
    </location>
    <ligand>
        <name>S-adenosyl-L-methionine</name>
        <dbReference type="ChEBI" id="CHEBI:59789"/>
    </ligand>
</feature>